<sequence>MAHAMHLAMAVHLPTHDLQIVSMPLSPGADDALTKEILFSLRSNFTTYDGYAFDTLRMTEIGQLGGFADIRSLIAPDNSLSWADYFPVFRESIVTYDGAVVGLPVYV</sequence>
<dbReference type="AlphaFoldDB" id="A0A699YNZ0"/>
<keyword evidence="2" id="KW-1185">Reference proteome</keyword>
<dbReference type="Gene3D" id="3.40.190.10">
    <property type="entry name" value="Periplasmic binding protein-like II"/>
    <property type="match status" value="1"/>
</dbReference>
<feature type="non-terminal residue" evidence="1">
    <location>
        <position position="107"/>
    </location>
</feature>
<accession>A0A699YNZ0</accession>
<organism evidence="1 2">
    <name type="scientific">Haematococcus lacustris</name>
    <name type="common">Green alga</name>
    <name type="synonym">Haematococcus pluvialis</name>
    <dbReference type="NCBI Taxonomy" id="44745"/>
    <lineage>
        <taxon>Eukaryota</taxon>
        <taxon>Viridiplantae</taxon>
        <taxon>Chlorophyta</taxon>
        <taxon>core chlorophytes</taxon>
        <taxon>Chlorophyceae</taxon>
        <taxon>CS clade</taxon>
        <taxon>Chlamydomonadales</taxon>
        <taxon>Haematococcaceae</taxon>
        <taxon>Haematococcus</taxon>
    </lineage>
</organism>
<protein>
    <submittedName>
        <fullName evidence="1">Uncharacterized protein</fullName>
    </submittedName>
</protein>
<dbReference type="EMBL" id="BLLF01000390">
    <property type="protein sequence ID" value="GFH11291.1"/>
    <property type="molecule type" value="Genomic_DNA"/>
</dbReference>
<gene>
    <name evidence="1" type="ORF">HaLaN_06767</name>
</gene>
<name>A0A699YNZ0_HAELA</name>
<comment type="caution">
    <text evidence="1">The sequence shown here is derived from an EMBL/GenBank/DDBJ whole genome shotgun (WGS) entry which is preliminary data.</text>
</comment>
<evidence type="ECO:0000313" key="1">
    <source>
        <dbReference type="EMBL" id="GFH11291.1"/>
    </source>
</evidence>
<reference evidence="1 2" key="1">
    <citation type="submission" date="2020-02" db="EMBL/GenBank/DDBJ databases">
        <title>Draft genome sequence of Haematococcus lacustris strain NIES-144.</title>
        <authorList>
            <person name="Morimoto D."/>
            <person name="Nakagawa S."/>
            <person name="Yoshida T."/>
            <person name="Sawayama S."/>
        </authorList>
    </citation>
    <scope>NUCLEOTIDE SEQUENCE [LARGE SCALE GENOMIC DNA]</scope>
    <source>
        <strain evidence="1 2">NIES-144</strain>
    </source>
</reference>
<dbReference type="SUPFAM" id="SSF53850">
    <property type="entry name" value="Periplasmic binding protein-like II"/>
    <property type="match status" value="1"/>
</dbReference>
<evidence type="ECO:0000313" key="2">
    <source>
        <dbReference type="Proteomes" id="UP000485058"/>
    </source>
</evidence>
<dbReference type="Proteomes" id="UP000485058">
    <property type="component" value="Unassembled WGS sequence"/>
</dbReference>
<proteinExistence type="predicted"/>